<evidence type="ECO:0000259" key="2">
    <source>
        <dbReference type="Pfam" id="PF08327"/>
    </source>
</evidence>
<dbReference type="InterPro" id="IPR013538">
    <property type="entry name" value="ASHA1/2-like_C"/>
</dbReference>
<comment type="caution">
    <text evidence="3">The sequence shown here is derived from an EMBL/GenBank/DDBJ whole genome shotgun (WGS) entry which is preliminary data.</text>
</comment>
<dbReference type="Proteomes" id="UP000709336">
    <property type="component" value="Unassembled WGS sequence"/>
</dbReference>
<feature type="domain" description="Activator of Hsp90 ATPase homologue 1/2-like C-terminal" evidence="2">
    <location>
        <begin position="15"/>
        <end position="139"/>
    </location>
</feature>
<evidence type="ECO:0000256" key="1">
    <source>
        <dbReference type="ARBA" id="ARBA00006817"/>
    </source>
</evidence>
<proteinExistence type="inferred from homology"/>
<reference evidence="3 4" key="1">
    <citation type="submission" date="2020-03" db="EMBL/GenBank/DDBJ databases">
        <title>Alteromonas ponticola sp. nov., isolated from seawater.</title>
        <authorList>
            <person name="Yoon J.-H."/>
            <person name="Kim Y.-O."/>
        </authorList>
    </citation>
    <scope>NUCLEOTIDE SEQUENCE [LARGE SCALE GENOMIC DNA]</scope>
    <source>
        <strain evidence="3 4">MYP5</strain>
    </source>
</reference>
<dbReference type="Gene3D" id="3.30.530.20">
    <property type="match status" value="1"/>
</dbReference>
<keyword evidence="4" id="KW-1185">Reference proteome</keyword>
<accession>A0ABX1R2M7</accession>
<protein>
    <submittedName>
        <fullName evidence="3">SRPBCC domain-containing protein</fullName>
    </submittedName>
</protein>
<dbReference type="RefSeq" id="WP_169210311.1">
    <property type="nucleotide sequence ID" value="NZ_JAATNW010000003.1"/>
</dbReference>
<evidence type="ECO:0000313" key="3">
    <source>
        <dbReference type="EMBL" id="NMH59757.1"/>
    </source>
</evidence>
<name>A0ABX1R2M7_9ALTE</name>
<dbReference type="CDD" id="cd07814">
    <property type="entry name" value="SRPBCC_CalC_Aha1-like"/>
    <property type="match status" value="1"/>
</dbReference>
<dbReference type="Pfam" id="PF08327">
    <property type="entry name" value="AHSA1"/>
    <property type="match status" value="1"/>
</dbReference>
<dbReference type="SUPFAM" id="SSF55961">
    <property type="entry name" value="Bet v1-like"/>
    <property type="match status" value="1"/>
</dbReference>
<dbReference type="EMBL" id="JAATNW010000003">
    <property type="protein sequence ID" value="NMH59757.1"/>
    <property type="molecule type" value="Genomic_DNA"/>
</dbReference>
<gene>
    <name evidence="3" type="ORF">HCJ96_06990</name>
</gene>
<sequence length="143" mass="16703">MYNFKINENFSVALTQLFDAFHKPELLSQWIAPASLHVVQVVCDFKEGGKYRIVMEDTSGNRYALAGEYTRIRRNDQLMFSWAWEETSAERVVTSVDIQFEQLADDTTDIILIHSGFANETIKEQHYSEWINCLQKLSKIRFD</sequence>
<dbReference type="InterPro" id="IPR023393">
    <property type="entry name" value="START-like_dom_sf"/>
</dbReference>
<organism evidence="3 4">
    <name type="scientific">Alteromonas ponticola</name>
    <dbReference type="NCBI Taxonomy" id="2720613"/>
    <lineage>
        <taxon>Bacteria</taxon>
        <taxon>Pseudomonadati</taxon>
        <taxon>Pseudomonadota</taxon>
        <taxon>Gammaproteobacteria</taxon>
        <taxon>Alteromonadales</taxon>
        <taxon>Alteromonadaceae</taxon>
        <taxon>Alteromonas/Salinimonas group</taxon>
        <taxon>Alteromonas</taxon>
    </lineage>
</organism>
<evidence type="ECO:0000313" key="4">
    <source>
        <dbReference type="Proteomes" id="UP000709336"/>
    </source>
</evidence>
<comment type="similarity">
    <text evidence="1">Belongs to the AHA1 family.</text>
</comment>